<dbReference type="VEuPathDB" id="TriTrypDB:TcCLB.504005.40"/>
<dbReference type="VEuPathDB" id="TriTrypDB:Tc_MARK_5201"/>
<dbReference type="VEuPathDB" id="TriTrypDB:TcBrA4_0109490"/>
<comment type="caution">
    <text evidence="5">The sequence shown here is derived from an EMBL/GenBank/DDBJ whole genome shotgun (WGS) entry which is preliminary data.</text>
</comment>
<dbReference type="EMBL" id="PRFC01000107">
    <property type="protein sequence ID" value="PWV07006.1"/>
    <property type="molecule type" value="Genomic_DNA"/>
</dbReference>
<protein>
    <submittedName>
        <fullName evidence="5">Uncharacterized protein</fullName>
    </submittedName>
</protein>
<dbReference type="VEuPathDB" id="TriTrypDB:BCY84_01301"/>
<dbReference type="PANTHER" id="PTHR12652">
    <property type="entry name" value="PEROXISOMAL BIOGENESIS FACTOR 11"/>
    <property type="match status" value="1"/>
</dbReference>
<dbReference type="VEuPathDB" id="TriTrypDB:C4B63_27g162"/>
<keyword evidence="3" id="KW-0576">Peroxisome</keyword>
<evidence type="ECO:0000256" key="4">
    <source>
        <dbReference type="ARBA" id="ARBA00046271"/>
    </source>
</evidence>
<dbReference type="GO" id="GO:0016559">
    <property type="term" value="P:peroxisome fission"/>
    <property type="evidence" value="ECO:0007669"/>
    <property type="project" value="InterPro"/>
</dbReference>
<gene>
    <name evidence="5" type="ORF">C3747_107g91</name>
</gene>
<reference evidence="5 6" key="1">
    <citation type="journal article" date="2018" name="Microb. Genom.">
        <title>Expanding an expanded genome: long-read sequencing of Trypanosoma cruzi.</title>
        <authorList>
            <person name="Berna L."/>
            <person name="Rodriguez M."/>
            <person name="Chiribao M.L."/>
            <person name="Parodi-Talice A."/>
            <person name="Pita S."/>
            <person name="Rijo G."/>
            <person name="Alvarez-Valin F."/>
            <person name="Robello C."/>
        </authorList>
    </citation>
    <scope>NUCLEOTIDE SEQUENCE [LARGE SCALE GENOMIC DNA]</scope>
    <source>
        <strain evidence="5 6">TCC</strain>
    </source>
</reference>
<dbReference type="VEuPathDB" id="TriTrypDB:TCDM_03727"/>
<proteinExistence type="predicted"/>
<dbReference type="VEuPathDB" id="TriTrypDB:TcCLB.511481.20"/>
<evidence type="ECO:0000256" key="3">
    <source>
        <dbReference type="ARBA" id="ARBA00023140"/>
    </source>
</evidence>
<dbReference type="GO" id="GO:0005778">
    <property type="term" value="C:peroxisomal membrane"/>
    <property type="evidence" value="ECO:0007669"/>
    <property type="project" value="UniProtKB-SubCell"/>
</dbReference>
<sequence length="326" mass="37702">MSNSKMQNDTLRVLGSNPFENITAKTRLRQLLQTHQGRDKLFKVVQYFLRIKLWMDSVSYNQNYLPGAEFTAVERNLMTIVNTRRLFRVGRFVGEFVRMRLTLIKCSELVYIPVHGGQWIALFIQCQMICDMFARALMCVKSLCEDVAFLTQKGFFNSQVADQLISVSIRCALPVFLIDLFLNTLRLLQGIRDASQKPAKKELLLSMETFSLLSRYDHVDKLRRRMSKSNPLGKGKVDDDDDDEEEEEVQMLEVGEENEIIVNSYQELLWKDFELHWIFVTELKLLLDLFVALSNLNQWKGVGGLVSVGGLFSGLLSVYRVWTYGR</sequence>
<evidence type="ECO:0000256" key="1">
    <source>
        <dbReference type="ARBA" id="ARBA00022593"/>
    </source>
</evidence>
<dbReference type="VEuPathDB" id="TriTrypDB:ECC02_006057"/>
<evidence type="ECO:0000313" key="6">
    <source>
        <dbReference type="Proteomes" id="UP000246078"/>
    </source>
</evidence>
<evidence type="ECO:0000256" key="2">
    <source>
        <dbReference type="ARBA" id="ARBA00023136"/>
    </source>
</evidence>
<organism evidence="5 6">
    <name type="scientific">Trypanosoma cruzi</name>
    <dbReference type="NCBI Taxonomy" id="5693"/>
    <lineage>
        <taxon>Eukaryota</taxon>
        <taxon>Discoba</taxon>
        <taxon>Euglenozoa</taxon>
        <taxon>Kinetoplastea</taxon>
        <taxon>Metakinetoplastina</taxon>
        <taxon>Trypanosomatida</taxon>
        <taxon>Trypanosomatidae</taxon>
        <taxon>Trypanosoma</taxon>
        <taxon>Schizotrypanum</taxon>
    </lineage>
</organism>
<dbReference type="VEuPathDB" id="TriTrypDB:TcYC6_0035900"/>
<dbReference type="PANTHER" id="PTHR12652:SF50">
    <property type="entry name" value="PEROXIN 11"/>
    <property type="match status" value="1"/>
</dbReference>
<dbReference type="Proteomes" id="UP000246078">
    <property type="component" value="Unassembled WGS sequence"/>
</dbReference>
<evidence type="ECO:0000313" key="5">
    <source>
        <dbReference type="EMBL" id="PWV07006.1"/>
    </source>
</evidence>
<dbReference type="AlphaFoldDB" id="A0A2V2WED8"/>
<dbReference type="VEuPathDB" id="TriTrypDB:C3747_107g91"/>
<keyword evidence="2" id="KW-0472">Membrane</keyword>
<keyword evidence="1" id="KW-0962">Peroxisome biogenesis</keyword>
<accession>A0A2V2WED8</accession>
<dbReference type="OMA" id="FVRMRVT"/>
<comment type="subcellular location">
    <subcellularLocation>
        <location evidence="4">Peroxisome membrane</location>
    </subcellularLocation>
</comment>
<dbReference type="VEuPathDB" id="TriTrypDB:TcG_09285"/>
<dbReference type="InterPro" id="IPR008733">
    <property type="entry name" value="PEX11"/>
</dbReference>
<dbReference type="Pfam" id="PF05648">
    <property type="entry name" value="PEX11"/>
    <property type="match status" value="1"/>
</dbReference>
<dbReference type="OrthoDB" id="411017at2759"/>
<dbReference type="VEuPathDB" id="TriTrypDB:TCSYLVIO_006463"/>
<name>A0A2V2WED8_TRYCR</name>
<dbReference type="VEuPathDB" id="TriTrypDB:TcCL_NonESM07970"/>